<reference evidence="8 9" key="1">
    <citation type="journal article" date="2013" name="J. Bacteriol.">
        <title>Roles of HynAB and Ech, the only two hydrogenases found in the model sulfate reducer Desulfovibrio gigas.</title>
        <authorList>
            <person name="Morais-Silva F.O."/>
            <person name="Santos C.I."/>
            <person name="Rodrigues R."/>
            <person name="Pereira I.A."/>
            <person name="Rodrigues-Pousada C."/>
        </authorList>
    </citation>
    <scope>NUCLEOTIDE SEQUENCE [LARGE SCALE GENOMIC DNA]</scope>
    <source>
        <strain evidence="9">ATCC 19364 / DSM 1382 / NCIMB 9332 / VKM B-1759</strain>
    </source>
</reference>
<keyword evidence="8" id="KW-0966">Cell projection</keyword>
<name>T2G937_MEGG1</name>
<organism evidence="8 9">
    <name type="scientific">Megalodesulfovibrio gigas (strain ATCC 19364 / DSM 1382 / NCIMB 9332 / VKM B-1759)</name>
    <name type="common">Desulfovibrio gigas</name>
    <dbReference type="NCBI Taxonomy" id="1121448"/>
    <lineage>
        <taxon>Bacteria</taxon>
        <taxon>Pseudomonadati</taxon>
        <taxon>Thermodesulfobacteriota</taxon>
        <taxon>Desulfovibrionia</taxon>
        <taxon>Desulfovibrionales</taxon>
        <taxon>Desulfovibrionaceae</taxon>
        <taxon>Megalodesulfovibrio</taxon>
    </lineage>
</organism>
<keyword evidence="8" id="KW-0282">Flagellum</keyword>
<comment type="similarity">
    <text evidence="2 4">Belongs to the flagella basal body rod proteins family.</text>
</comment>
<dbReference type="InterPro" id="IPR037925">
    <property type="entry name" value="FlgE/F/G-like"/>
</dbReference>
<dbReference type="Pfam" id="PF06429">
    <property type="entry name" value="Flg_bbr_C"/>
    <property type="match status" value="1"/>
</dbReference>
<gene>
    <name evidence="8" type="ORF">DGI_0523</name>
</gene>
<dbReference type="STRING" id="1121448.DGI_0523"/>
<dbReference type="HOGENOM" id="CLU_013687_0_0_7"/>
<evidence type="ECO:0000256" key="4">
    <source>
        <dbReference type="RuleBase" id="RU362116"/>
    </source>
</evidence>
<keyword evidence="8" id="KW-0969">Cilium</keyword>
<dbReference type="PANTHER" id="PTHR30435">
    <property type="entry name" value="FLAGELLAR PROTEIN"/>
    <property type="match status" value="1"/>
</dbReference>
<comment type="subcellular location">
    <subcellularLocation>
        <location evidence="1 4">Bacterial flagellum basal body</location>
    </subcellularLocation>
</comment>
<evidence type="ECO:0000259" key="6">
    <source>
        <dbReference type="Pfam" id="PF06429"/>
    </source>
</evidence>
<evidence type="ECO:0000313" key="8">
    <source>
        <dbReference type="EMBL" id="AGW12432.1"/>
    </source>
</evidence>
<feature type="domain" description="Flagellar hook protein FlgE/F/G-like D1" evidence="7">
    <location>
        <begin position="99"/>
        <end position="163"/>
    </location>
</feature>
<evidence type="ECO:0000256" key="2">
    <source>
        <dbReference type="ARBA" id="ARBA00009677"/>
    </source>
</evidence>
<dbReference type="InterPro" id="IPR001444">
    <property type="entry name" value="Flag_bb_rod_N"/>
</dbReference>
<dbReference type="InterPro" id="IPR010930">
    <property type="entry name" value="Flg_bb/hook_C_dom"/>
</dbReference>
<dbReference type="KEGG" id="dgg:DGI_0523"/>
<sequence length="261" mass="28585">MRNDMISGLFGAMTCEYRMNIIANNLANAHTTGFKQEKLAFEDVFVSYAHDEIRQPVLSVREKELFPEAVNLAQVRLAGTKTDFSQGSFKNSENPLDVAISGPGFFKLQTDDGLLYTRNGNFHLTADGTLVNADGFEVQGDGGAIVLPPNTRVDINESGQIFADGALTAQLDVVEVQDPDVALEKYGQNLYRPREEGAVVEQEAQQSTVNQGFLEAANINIIEEMVNMIETQRAFEAYSKVMSNSNDTCLKSIAKVGKSTS</sequence>
<accession>T2G937</accession>
<dbReference type="NCBIfam" id="TIGR03506">
    <property type="entry name" value="FlgEFG_subfam"/>
    <property type="match status" value="1"/>
</dbReference>
<dbReference type="EMBL" id="CP006585">
    <property type="protein sequence ID" value="AGW12432.1"/>
    <property type="molecule type" value="Genomic_DNA"/>
</dbReference>
<proteinExistence type="inferred from homology"/>
<evidence type="ECO:0000313" key="9">
    <source>
        <dbReference type="Proteomes" id="UP000016587"/>
    </source>
</evidence>
<dbReference type="InterPro" id="IPR053967">
    <property type="entry name" value="LlgE_F_G-like_D1"/>
</dbReference>
<dbReference type="RefSeq" id="WP_021759074.1">
    <property type="nucleotide sequence ID" value="NC_022444.1"/>
</dbReference>
<dbReference type="SUPFAM" id="SSF117143">
    <property type="entry name" value="Flagellar hook protein flgE"/>
    <property type="match status" value="1"/>
</dbReference>
<dbReference type="InterPro" id="IPR020013">
    <property type="entry name" value="Flagellar_FlgE/F/G"/>
</dbReference>
<dbReference type="OrthoDB" id="9804559at2"/>
<dbReference type="eggNOG" id="COG4786">
    <property type="taxonomic scope" value="Bacteria"/>
</dbReference>
<dbReference type="PATRIC" id="fig|1121448.10.peg.518"/>
<keyword evidence="3 4" id="KW-0975">Bacterial flagellum</keyword>
<dbReference type="GO" id="GO:0009425">
    <property type="term" value="C:bacterial-type flagellum basal body"/>
    <property type="evidence" value="ECO:0007669"/>
    <property type="project" value="UniProtKB-SubCell"/>
</dbReference>
<dbReference type="AlphaFoldDB" id="T2G937"/>
<evidence type="ECO:0000256" key="3">
    <source>
        <dbReference type="ARBA" id="ARBA00023143"/>
    </source>
</evidence>
<dbReference type="Pfam" id="PF22692">
    <property type="entry name" value="LlgE_F_G_D1"/>
    <property type="match status" value="1"/>
</dbReference>
<dbReference type="PANTHER" id="PTHR30435:SF19">
    <property type="entry name" value="FLAGELLAR BASAL-BODY ROD PROTEIN FLGG"/>
    <property type="match status" value="1"/>
</dbReference>
<feature type="domain" description="Flagellar basal body rod protein N-terminal" evidence="5">
    <location>
        <begin position="18"/>
        <end position="35"/>
    </location>
</feature>
<dbReference type="GO" id="GO:0071978">
    <property type="term" value="P:bacterial-type flagellum-dependent swarming motility"/>
    <property type="evidence" value="ECO:0007669"/>
    <property type="project" value="TreeGrafter"/>
</dbReference>
<evidence type="ECO:0000256" key="1">
    <source>
        <dbReference type="ARBA" id="ARBA00004117"/>
    </source>
</evidence>
<evidence type="ECO:0000259" key="5">
    <source>
        <dbReference type="Pfam" id="PF00460"/>
    </source>
</evidence>
<keyword evidence="9" id="KW-1185">Reference proteome</keyword>
<feature type="domain" description="Flagellar basal-body/hook protein C-terminal" evidence="6">
    <location>
        <begin position="211"/>
        <end position="247"/>
    </location>
</feature>
<dbReference type="Pfam" id="PF00460">
    <property type="entry name" value="Flg_bb_rod"/>
    <property type="match status" value="1"/>
</dbReference>
<evidence type="ECO:0000259" key="7">
    <source>
        <dbReference type="Pfam" id="PF22692"/>
    </source>
</evidence>
<protein>
    <submittedName>
        <fullName evidence="8">Putative flagellar basal-body rod protein</fullName>
    </submittedName>
</protein>
<reference evidence="9" key="2">
    <citation type="submission" date="2013-07" db="EMBL/GenBank/DDBJ databases">
        <authorList>
            <person name="Morais-Silva F.O."/>
            <person name="Rezende A.M."/>
            <person name="Pimentel C."/>
            <person name="Resende D.M."/>
            <person name="Santos C.I."/>
            <person name="Clemente C."/>
            <person name="de Oliveira L.M."/>
            <person name="da Silva S.M."/>
            <person name="Costa D.A."/>
            <person name="Varela-Raposo A."/>
            <person name="Horacio E.C.A."/>
            <person name="Matos M."/>
            <person name="Flores O."/>
            <person name="Ruiz J.C."/>
            <person name="Rodrigues-Pousada C."/>
        </authorList>
    </citation>
    <scope>NUCLEOTIDE SEQUENCE [LARGE SCALE GENOMIC DNA]</scope>
    <source>
        <strain evidence="9">ATCC 19364 / DSM 1382 / NCIMB 9332 / VKM B-1759</strain>
    </source>
</reference>
<dbReference type="Proteomes" id="UP000016587">
    <property type="component" value="Chromosome"/>
</dbReference>